<dbReference type="SMART" id="SM00355">
    <property type="entry name" value="ZnF_C2H2"/>
    <property type="match status" value="3"/>
</dbReference>
<dbReference type="Proteomes" id="UP000838756">
    <property type="component" value="Unassembled WGS sequence"/>
</dbReference>
<dbReference type="EMBL" id="CAKXAJ010007095">
    <property type="protein sequence ID" value="CAH2210269.1"/>
    <property type="molecule type" value="Genomic_DNA"/>
</dbReference>
<name>A0A8S4QI47_9NEOP</name>
<organism evidence="3 4">
    <name type="scientific">Pararge aegeria aegeria</name>
    <dbReference type="NCBI Taxonomy" id="348720"/>
    <lineage>
        <taxon>Eukaryota</taxon>
        <taxon>Metazoa</taxon>
        <taxon>Ecdysozoa</taxon>
        <taxon>Arthropoda</taxon>
        <taxon>Hexapoda</taxon>
        <taxon>Insecta</taxon>
        <taxon>Pterygota</taxon>
        <taxon>Neoptera</taxon>
        <taxon>Endopterygota</taxon>
        <taxon>Lepidoptera</taxon>
        <taxon>Glossata</taxon>
        <taxon>Ditrysia</taxon>
        <taxon>Papilionoidea</taxon>
        <taxon>Nymphalidae</taxon>
        <taxon>Satyrinae</taxon>
        <taxon>Satyrini</taxon>
        <taxon>Parargina</taxon>
        <taxon>Pararge</taxon>
    </lineage>
</organism>
<keyword evidence="1" id="KW-0863">Zinc-finger</keyword>
<dbReference type="InterPro" id="IPR036236">
    <property type="entry name" value="Znf_C2H2_sf"/>
</dbReference>
<reference evidence="3" key="1">
    <citation type="submission" date="2022-03" db="EMBL/GenBank/DDBJ databases">
        <authorList>
            <person name="Lindestad O."/>
        </authorList>
    </citation>
    <scope>NUCLEOTIDE SEQUENCE</scope>
</reference>
<feature type="non-terminal residue" evidence="3">
    <location>
        <position position="1"/>
    </location>
</feature>
<evidence type="ECO:0000256" key="1">
    <source>
        <dbReference type="PROSITE-ProRule" id="PRU00042"/>
    </source>
</evidence>
<proteinExistence type="predicted"/>
<sequence length="125" mass="14590">KSAENCTENKTVKTKKRGTYRKRGSLPARMKKFKFVKLFCETCQIKFTSKIESDKHRETVHKEPWSFMCEVCGKMFVHRGSHYAHLRGHLPPTHACGDCDYRTPNKYDLAKHLLIHAGKTVDWVH</sequence>
<dbReference type="PROSITE" id="PS00028">
    <property type="entry name" value="ZINC_FINGER_C2H2_1"/>
    <property type="match status" value="1"/>
</dbReference>
<evidence type="ECO:0000313" key="4">
    <source>
        <dbReference type="Proteomes" id="UP000838756"/>
    </source>
</evidence>
<evidence type="ECO:0000259" key="2">
    <source>
        <dbReference type="PROSITE" id="PS50157"/>
    </source>
</evidence>
<dbReference type="PROSITE" id="PS50157">
    <property type="entry name" value="ZINC_FINGER_C2H2_2"/>
    <property type="match status" value="1"/>
</dbReference>
<accession>A0A8S4QI47</accession>
<dbReference type="AlphaFoldDB" id="A0A8S4QI47"/>
<keyword evidence="4" id="KW-1185">Reference proteome</keyword>
<evidence type="ECO:0000313" key="3">
    <source>
        <dbReference type="EMBL" id="CAH2210269.1"/>
    </source>
</evidence>
<gene>
    <name evidence="3" type="primary">jg25747</name>
    <name evidence="3" type="ORF">PAEG_LOCUS2180</name>
</gene>
<dbReference type="InterPro" id="IPR013087">
    <property type="entry name" value="Znf_C2H2_type"/>
</dbReference>
<feature type="domain" description="C2H2-type" evidence="2">
    <location>
        <begin position="67"/>
        <end position="89"/>
    </location>
</feature>
<dbReference type="SUPFAM" id="SSF57667">
    <property type="entry name" value="beta-beta-alpha zinc fingers"/>
    <property type="match status" value="1"/>
</dbReference>
<dbReference type="Pfam" id="PF00096">
    <property type="entry name" value="zf-C2H2"/>
    <property type="match status" value="2"/>
</dbReference>
<comment type="caution">
    <text evidence="3">The sequence shown here is derived from an EMBL/GenBank/DDBJ whole genome shotgun (WGS) entry which is preliminary data.</text>
</comment>
<keyword evidence="1" id="KW-0479">Metal-binding</keyword>
<dbReference type="GO" id="GO:0008270">
    <property type="term" value="F:zinc ion binding"/>
    <property type="evidence" value="ECO:0007669"/>
    <property type="project" value="UniProtKB-KW"/>
</dbReference>
<dbReference type="Pfam" id="PF12874">
    <property type="entry name" value="zf-met"/>
    <property type="match status" value="1"/>
</dbReference>
<protein>
    <submittedName>
        <fullName evidence="3">Jg25747 protein</fullName>
    </submittedName>
</protein>
<dbReference type="Gene3D" id="3.30.160.60">
    <property type="entry name" value="Classic Zinc Finger"/>
    <property type="match status" value="1"/>
</dbReference>
<keyword evidence="1" id="KW-0862">Zinc</keyword>
<dbReference type="OrthoDB" id="4737882at2759"/>